<evidence type="ECO:0000313" key="1">
    <source>
        <dbReference type="EMBL" id="AQK98621.1"/>
    </source>
</evidence>
<protein>
    <submittedName>
        <fullName evidence="1">Transcription factor TFIIE alpha subunit</fullName>
    </submittedName>
</protein>
<name>A0A1D6G621_MAIZE</name>
<dbReference type="EMBL" id="CM000784">
    <property type="protein sequence ID" value="AQK98662.1"/>
    <property type="molecule type" value="Genomic_DNA"/>
</dbReference>
<reference evidence="1" key="1">
    <citation type="submission" date="2015-12" db="EMBL/GenBank/DDBJ databases">
        <title>Update maize B73 reference genome by single molecule sequencing technologies.</title>
        <authorList>
            <consortium name="Maize Genome Sequencing Project"/>
            <person name="Ware D."/>
        </authorList>
    </citation>
    <scope>NUCLEOTIDE SEQUENCE</scope>
    <source>
        <tissue evidence="1">Seedling</tissue>
    </source>
</reference>
<dbReference type="EMBL" id="CM000784">
    <property type="protein sequence ID" value="AQK98617.1"/>
    <property type="molecule type" value="Genomic_DNA"/>
</dbReference>
<dbReference type="AlphaFoldDB" id="A0A1D6G621"/>
<accession>A0A1D6G621</accession>
<proteinExistence type="predicted"/>
<dbReference type="PANTHER" id="PTHR13097">
    <property type="entry name" value="TRANSCRIPTION INITIATION FACTOR IIE, ALPHA SUBUNIT"/>
    <property type="match status" value="1"/>
</dbReference>
<dbReference type="EMBL" id="CM000784">
    <property type="protein sequence ID" value="AQK98628.1"/>
    <property type="molecule type" value="Genomic_DNA"/>
</dbReference>
<dbReference type="InParanoid" id="A0A1D6G621"/>
<dbReference type="ExpressionAtlas" id="A0A1D6G621">
    <property type="expression patterns" value="baseline and differential"/>
</dbReference>
<dbReference type="InterPro" id="IPR039997">
    <property type="entry name" value="TFE"/>
</dbReference>
<dbReference type="IntAct" id="A0A1D6G621">
    <property type="interactions" value="4"/>
</dbReference>
<sequence length="265" mass="30122">MTLLLVAEHLRALSAAKEPSLSLMASQPLVISPPRPWALQPSIQSLLFDLRPIVGDDDPASLSTSLLPNSYRNSQEQYGTPMPHIGQTTVEVDLLNYGVIEGDESCKHFSELKVLHPWMIKDGMNLTKEQRLEKIESQKLEKYEAKGDKRHDLKDDQSVQEEYINAYYEALRKSWKRKKQKAECSMKARFLSLMLKGNAKLTINTSRMMMKKALNKYSSFLIWTVGTQGLLCNPLSTVALTLALWRFFSKQDDLNPYVVPMAMGI</sequence>
<dbReference type="EMBL" id="CM000784">
    <property type="protein sequence ID" value="AQK98639.1"/>
    <property type="molecule type" value="Genomic_DNA"/>
</dbReference>
<dbReference type="EMBL" id="CM000784">
    <property type="protein sequence ID" value="AQK98625.1"/>
    <property type="molecule type" value="Genomic_DNA"/>
</dbReference>
<organism evidence="1">
    <name type="scientific">Zea mays</name>
    <name type="common">Maize</name>
    <dbReference type="NCBI Taxonomy" id="4577"/>
    <lineage>
        <taxon>Eukaryota</taxon>
        <taxon>Viridiplantae</taxon>
        <taxon>Streptophyta</taxon>
        <taxon>Embryophyta</taxon>
        <taxon>Tracheophyta</taxon>
        <taxon>Spermatophyta</taxon>
        <taxon>Magnoliopsida</taxon>
        <taxon>Liliopsida</taxon>
        <taxon>Poales</taxon>
        <taxon>Poaceae</taxon>
        <taxon>PACMAD clade</taxon>
        <taxon>Panicoideae</taxon>
        <taxon>Andropogonodae</taxon>
        <taxon>Andropogoneae</taxon>
        <taxon>Tripsacinae</taxon>
        <taxon>Zea</taxon>
    </lineage>
</organism>
<dbReference type="STRING" id="4577.A0A1D6G621"/>
<gene>
    <name evidence="1" type="ORF">ZEAMMB73_Zm00001d012032</name>
</gene>
<dbReference type="PANTHER" id="PTHR13097:SF7">
    <property type="entry name" value="GENERAL TRANSCRIPTION FACTOR IIE SUBUNIT 1"/>
    <property type="match status" value="1"/>
</dbReference>
<dbReference type="EMBL" id="CM000784">
    <property type="protein sequence ID" value="AQK98621.1"/>
    <property type="molecule type" value="Genomic_DNA"/>
</dbReference>